<organism evidence="1 2">
    <name type="scientific">Pieris macdunnoughi</name>
    <dbReference type="NCBI Taxonomy" id="345717"/>
    <lineage>
        <taxon>Eukaryota</taxon>
        <taxon>Metazoa</taxon>
        <taxon>Ecdysozoa</taxon>
        <taxon>Arthropoda</taxon>
        <taxon>Hexapoda</taxon>
        <taxon>Insecta</taxon>
        <taxon>Pterygota</taxon>
        <taxon>Neoptera</taxon>
        <taxon>Endopterygota</taxon>
        <taxon>Lepidoptera</taxon>
        <taxon>Glossata</taxon>
        <taxon>Ditrysia</taxon>
        <taxon>Papilionoidea</taxon>
        <taxon>Pieridae</taxon>
        <taxon>Pierinae</taxon>
        <taxon>Pieris</taxon>
    </lineage>
</organism>
<dbReference type="EMBL" id="CAJOBZ010000045">
    <property type="protein sequence ID" value="CAF4911719.1"/>
    <property type="molecule type" value="Genomic_DNA"/>
</dbReference>
<gene>
    <name evidence="1" type="ORF">PMACD_LOCUS12195</name>
</gene>
<reference evidence="1" key="1">
    <citation type="submission" date="2021-02" db="EMBL/GenBank/DDBJ databases">
        <authorList>
            <person name="Steward A R."/>
        </authorList>
    </citation>
    <scope>NUCLEOTIDE SEQUENCE</scope>
</reference>
<accession>A0A821VU42</accession>
<name>A0A821VU42_9NEOP</name>
<dbReference type="AlphaFoldDB" id="A0A821VU42"/>
<evidence type="ECO:0000313" key="1">
    <source>
        <dbReference type="EMBL" id="CAF4911719.1"/>
    </source>
</evidence>
<proteinExistence type="predicted"/>
<protein>
    <submittedName>
        <fullName evidence="1">Uncharacterized protein</fullName>
    </submittedName>
</protein>
<comment type="caution">
    <text evidence="1">The sequence shown here is derived from an EMBL/GenBank/DDBJ whole genome shotgun (WGS) entry which is preliminary data.</text>
</comment>
<dbReference type="Proteomes" id="UP000663880">
    <property type="component" value="Unassembled WGS sequence"/>
</dbReference>
<evidence type="ECO:0000313" key="2">
    <source>
        <dbReference type="Proteomes" id="UP000663880"/>
    </source>
</evidence>
<dbReference type="OrthoDB" id="7401204at2759"/>
<keyword evidence="2" id="KW-1185">Reference proteome</keyword>
<sequence>MQSENSINHIDVNSSDFQDKLLDEIANDLTRLKKNITIITKIRMTGSEMEVETAAMHHALLWHQLKEAKDNIVQSENSQQ</sequence>